<dbReference type="InterPro" id="IPR007553">
    <property type="entry name" value="2-thiour_desulf"/>
</dbReference>
<name>A0A0H2MFA2_9PROT</name>
<dbReference type="Pfam" id="PF04463">
    <property type="entry name" value="2-thiour_desulf"/>
    <property type="match status" value="1"/>
</dbReference>
<dbReference type="STRING" id="1489064.WH96_10590"/>
<dbReference type="Proteomes" id="UP000035444">
    <property type="component" value="Unassembled WGS sequence"/>
</dbReference>
<accession>A0A0H2MFA2</accession>
<dbReference type="PANTHER" id="PTHR30087">
    <property type="entry name" value="INNER MEMBRANE PROTEIN"/>
    <property type="match status" value="1"/>
</dbReference>
<dbReference type="EMBL" id="LAQL01000006">
    <property type="protein sequence ID" value="KLN61043.1"/>
    <property type="molecule type" value="Genomic_DNA"/>
</dbReference>
<proteinExistence type="predicted"/>
<protein>
    <submittedName>
        <fullName evidence="1">Uncharacterized protein</fullName>
    </submittedName>
</protein>
<organism evidence="1 2">
    <name type="scientific">Kiloniella spongiae</name>
    <dbReference type="NCBI Taxonomy" id="1489064"/>
    <lineage>
        <taxon>Bacteria</taxon>
        <taxon>Pseudomonadati</taxon>
        <taxon>Pseudomonadota</taxon>
        <taxon>Alphaproteobacteria</taxon>
        <taxon>Rhodospirillales</taxon>
        <taxon>Kiloniellaceae</taxon>
        <taxon>Kiloniella</taxon>
    </lineage>
</organism>
<dbReference type="PATRIC" id="fig|1489064.4.peg.3417"/>
<sequence length="152" mass="16490">MPDSKILVSACLMGKPVRYDGRYASQGTEKLHLLQKQGRMVLLCPEVAGGLPTPRSPAERISDRIQDQTGKDFTDAFIRGAEKALTMCQDHNIKIAILKEGSPSCGSDFIYDGSFTGTKINGSGIVTDLLRANGVSVFSEHSIKYALDLANR</sequence>
<dbReference type="RefSeq" id="WP_047764273.1">
    <property type="nucleotide sequence ID" value="NZ_LAQL01000006.1"/>
</dbReference>
<dbReference type="OrthoDB" id="495783at2"/>
<evidence type="ECO:0000313" key="1">
    <source>
        <dbReference type="EMBL" id="KLN61043.1"/>
    </source>
</evidence>
<keyword evidence="2" id="KW-1185">Reference proteome</keyword>
<reference evidence="1 2" key="1">
    <citation type="submission" date="2015-03" db="EMBL/GenBank/DDBJ databases">
        <title>Genome Sequence of Kiloniella spongiae MEBiC09566, isolated from a marine sponge.</title>
        <authorList>
            <person name="Shao Z."/>
            <person name="Wang L."/>
            <person name="Li X."/>
        </authorList>
    </citation>
    <scope>NUCLEOTIDE SEQUENCE [LARGE SCALE GENOMIC DNA]</scope>
    <source>
        <strain evidence="1 2">MEBiC09566</strain>
    </source>
</reference>
<dbReference type="PANTHER" id="PTHR30087:SF1">
    <property type="entry name" value="HYPOTHETICAL CYTOSOLIC PROTEIN"/>
    <property type="match status" value="1"/>
</dbReference>
<comment type="caution">
    <text evidence="1">The sequence shown here is derived from an EMBL/GenBank/DDBJ whole genome shotgun (WGS) entry which is preliminary data.</text>
</comment>
<dbReference type="AlphaFoldDB" id="A0A0H2MFA2"/>
<gene>
    <name evidence="1" type="ORF">WH96_10590</name>
</gene>
<evidence type="ECO:0000313" key="2">
    <source>
        <dbReference type="Proteomes" id="UP000035444"/>
    </source>
</evidence>